<evidence type="ECO:0000256" key="2">
    <source>
        <dbReference type="ARBA" id="ARBA00022723"/>
    </source>
</evidence>
<reference evidence="12" key="1">
    <citation type="submission" date="2023-07" db="EMBL/GenBank/DDBJ databases">
        <title>A chromosome-level genome assembly of Lolium multiflorum.</title>
        <authorList>
            <person name="Chen Y."/>
            <person name="Copetti D."/>
            <person name="Kolliker R."/>
            <person name="Studer B."/>
        </authorList>
    </citation>
    <scope>NUCLEOTIDE SEQUENCE</scope>
    <source>
        <strain evidence="12">02402/16</strain>
        <tissue evidence="12">Leaf</tissue>
    </source>
</reference>
<keyword evidence="5" id="KW-0862">Zinc</keyword>
<dbReference type="PANTHER" id="PTHR26374:SF378">
    <property type="entry name" value="C2H2-TYPE ZINC FINGER FAMILY PROTEIN"/>
    <property type="match status" value="1"/>
</dbReference>
<proteinExistence type="predicted"/>
<dbReference type="PROSITE" id="PS50157">
    <property type="entry name" value="ZINC_FINGER_C2H2_2"/>
    <property type="match status" value="2"/>
</dbReference>
<feature type="domain" description="C2H2-type" evidence="11">
    <location>
        <begin position="382"/>
        <end position="409"/>
    </location>
</feature>
<accession>A0AAD8U0D4</accession>
<dbReference type="SUPFAM" id="SSF57667">
    <property type="entry name" value="beta-beta-alpha zinc fingers"/>
    <property type="match status" value="1"/>
</dbReference>
<evidence type="ECO:0000256" key="4">
    <source>
        <dbReference type="ARBA" id="ARBA00022771"/>
    </source>
</evidence>
<dbReference type="InterPro" id="IPR036236">
    <property type="entry name" value="Znf_C2H2_sf"/>
</dbReference>
<evidence type="ECO:0000256" key="8">
    <source>
        <dbReference type="ARBA" id="ARBA00023242"/>
    </source>
</evidence>
<sequence>MATGTDSADLPPSSGGPDLEVAEGESLAGHDDSAGSDLEEGEFVPEHDYWAASDAESRHVGDGRPGTKRPRLEFEGIIVDGGALPSPSRSPTPSRDRGSYGTISYVDAASLGLKPLVFPCAVCRREFTTQRGLSIHVGFHGPQWNKEQTPAISGGLAVIGKTSSVFFPKSKGVVDSMAMVVPEPVIDPMPIAFASSSSSRSAEPSPRNDDSMAILVESPGNPTSQVVVPPPCSSQFLQGHQPAAPQVGVAQGQQLAEAAAAPPQFVVHQPAAPQVFLAQAPPSVAQGQQLAEAAGPPPQFVVHHQPAARQVVAHQVQRILPPPPALAEPGRWVRKEKECDQRRFATGQGLGGPMSGNKRQSNEAADWGLDLHLGVGYPAKLHPCKHCTGVFTSGAQLSGHMRKHYAPQKLASALELSLSMPSAAMEATPAQRPAVAPSPPPDVLRIFGVDFVVPPPGAPANGTSSVVT</sequence>
<keyword evidence="2" id="KW-0479">Metal-binding</keyword>
<feature type="region of interest" description="Disordered" evidence="10">
    <location>
        <begin position="195"/>
        <end position="240"/>
    </location>
</feature>
<evidence type="ECO:0000256" key="9">
    <source>
        <dbReference type="PROSITE-ProRule" id="PRU00042"/>
    </source>
</evidence>
<feature type="region of interest" description="Disordered" evidence="10">
    <location>
        <begin position="1"/>
        <end position="98"/>
    </location>
</feature>
<dbReference type="SMART" id="SM00355">
    <property type="entry name" value="ZnF_C2H2"/>
    <property type="match status" value="2"/>
</dbReference>
<evidence type="ECO:0000256" key="3">
    <source>
        <dbReference type="ARBA" id="ARBA00022737"/>
    </source>
</evidence>
<keyword evidence="3" id="KW-0677">Repeat</keyword>
<feature type="compositionally biased region" description="Basic and acidic residues" evidence="10">
    <location>
        <begin position="44"/>
        <end position="62"/>
    </location>
</feature>
<evidence type="ECO:0000313" key="12">
    <source>
        <dbReference type="EMBL" id="KAK1697540.1"/>
    </source>
</evidence>
<dbReference type="PROSITE" id="PS00028">
    <property type="entry name" value="ZINC_FINGER_C2H2_1"/>
    <property type="match status" value="2"/>
</dbReference>
<dbReference type="EMBL" id="JAUUTY010000001">
    <property type="protein sequence ID" value="KAK1697540.1"/>
    <property type="molecule type" value="Genomic_DNA"/>
</dbReference>
<evidence type="ECO:0000313" key="13">
    <source>
        <dbReference type="Proteomes" id="UP001231189"/>
    </source>
</evidence>
<evidence type="ECO:0000256" key="7">
    <source>
        <dbReference type="ARBA" id="ARBA00023163"/>
    </source>
</evidence>
<dbReference type="PANTHER" id="PTHR26374">
    <property type="entry name" value="ZINC FINGER PROTEIN ZAT5"/>
    <property type="match status" value="1"/>
</dbReference>
<name>A0AAD8U0D4_LOLMU</name>
<dbReference type="GO" id="GO:0005634">
    <property type="term" value="C:nucleus"/>
    <property type="evidence" value="ECO:0007669"/>
    <property type="project" value="UniProtKB-SubCell"/>
</dbReference>
<protein>
    <recommendedName>
        <fullName evidence="11">C2H2-type domain-containing protein</fullName>
    </recommendedName>
</protein>
<dbReference type="GO" id="GO:0008270">
    <property type="term" value="F:zinc ion binding"/>
    <property type="evidence" value="ECO:0007669"/>
    <property type="project" value="UniProtKB-KW"/>
</dbReference>
<keyword evidence="13" id="KW-1185">Reference proteome</keyword>
<gene>
    <name evidence="12" type="ORF">QYE76_014237</name>
</gene>
<evidence type="ECO:0000256" key="6">
    <source>
        <dbReference type="ARBA" id="ARBA00023015"/>
    </source>
</evidence>
<evidence type="ECO:0000256" key="5">
    <source>
        <dbReference type="ARBA" id="ARBA00022833"/>
    </source>
</evidence>
<evidence type="ECO:0000256" key="10">
    <source>
        <dbReference type="SAM" id="MobiDB-lite"/>
    </source>
</evidence>
<dbReference type="Proteomes" id="UP001231189">
    <property type="component" value="Unassembled WGS sequence"/>
</dbReference>
<feature type="compositionally biased region" description="Low complexity" evidence="10">
    <location>
        <begin position="195"/>
        <end position="205"/>
    </location>
</feature>
<keyword evidence="7" id="KW-0804">Transcription</keyword>
<keyword evidence="4 9" id="KW-0863">Zinc-finger</keyword>
<comment type="caution">
    <text evidence="12">The sequence shown here is derived from an EMBL/GenBank/DDBJ whole genome shotgun (WGS) entry which is preliminary data.</text>
</comment>
<keyword evidence="6" id="KW-0805">Transcription regulation</keyword>
<organism evidence="12 13">
    <name type="scientific">Lolium multiflorum</name>
    <name type="common">Italian ryegrass</name>
    <name type="synonym">Lolium perenne subsp. multiflorum</name>
    <dbReference type="NCBI Taxonomy" id="4521"/>
    <lineage>
        <taxon>Eukaryota</taxon>
        <taxon>Viridiplantae</taxon>
        <taxon>Streptophyta</taxon>
        <taxon>Embryophyta</taxon>
        <taxon>Tracheophyta</taxon>
        <taxon>Spermatophyta</taxon>
        <taxon>Magnoliopsida</taxon>
        <taxon>Liliopsida</taxon>
        <taxon>Poales</taxon>
        <taxon>Poaceae</taxon>
        <taxon>BOP clade</taxon>
        <taxon>Pooideae</taxon>
        <taxon>Poodae</taxon>
        <taxon>Poeae</taxon>
        <taxon>Poeae Chloroplast Group 2 (Poeae type)</taxon>
        <taxon>Loliodinae</taxon>
        <taxon>Loliinae</taxon>
        <taxon>Lolium</taxon>
    </lineage>
</organism>
<evidence type="ECO:0000259" key="11">
    <source>
        <dbReference type="PROSITE" id="PS50157"/>
    </source>
</evidence>
<evidence type="ECO:0000256" key="1">
    <source>
        <dbReference type="ARBA" id="ARBA00004123"/>
    </source>
</evidence>
<keyword evidence="8" id="KW-0539">Nucleus</keyword>
<dbReference type="AlphaFoldDB" id="A0AAD8U0D4"/>
<dbReference type="InterPro" id="IPR013087">
    <property type="entry name" value="Znf_C2H2_type"/>
</dbReference>
<feature type="domain" description="C2H2-type" evidence="11">
    <location>
        <begin position="118"/>
        <end position="140"/>
    </location>
</feature>
<comment type="subcellular location">
    <subcellularLocation>
        <location evidence="1">Nucleus</location>
    </subcellularLocation>
</comment>